<dbReference type="InterPro" id="IPR045180">
    <property type="entry name" value="La_dom_prot"/>
</dbReference>
<feature type="domain" description="HTH La-type RNA-binding" evidence="8">
    <location>
        <begin position="9"/>
        <end position="101"/>
    </location>
</feature>
<feature type="domain" description="RRM" evidence="7">
    <location>
        <begin position="113"/>
        <end position="199"/>
    </location>
</feature>
<comment type="subcellular location">
    <subcellularLocation>
        <location evidence="1">Nucleus</location>
    </subcellularLocation>
</comment>
<dbReference type="GO" id="GO:0006396">
    <property type="term" value="P:RNA processing"/>
    <property type="evidence" value="ECO:0007669"/>
    <property type="project" value="InterPro"/>
</dbReference>
<dbReference type="InterPro" id="IPR006630">
    <property type="entry name" value="La_HTH"/>
</dbReference>
<dbReference type="InterPro" id="IPR036390">
    <property type="entry name" value="WH_DNA-bd_sf"/>
</dbReference>
<dbReference type="Pfam" id="PF08777">
    <property type="entry name" value="RRM_3"/>
    <property type="match status" value="1"/>
</dbReference>
<sequence length="416" mass="47701">MPEVGSGEPQVSSLTKISIAEQIEYYFGDFNMMKDKFLKAEVQKNDGWIPIKTLLRFNRLAALTKDENSVLAAFKDNPSELVEVDVDNKRLRRNPNREIPEPGENWRSFVAARSVYVKGFPVETTTLDDILKFMQTFGKIDNVFKRCYYDKALKEWKFKGSVFVTFPTREEAEKFLAIGSVKFAGNELIKKWQMDYVEEKKNERLENKMKAKEAKEKLLKDQAQAELKRDQKLPTGAMIQLHGIKDDLSVTTLKKNLIENYQWNIGYVEFSAGESNAYVRFQEENSAKDALSKLKDNSFEIDGVTIKAELVEGEKEVELLQKMEADKNSRMLQNFMKHKNKGGKRNKGFRQKGRRNNEDNNDKGEATNKKDETNKKEDEAPAQASSDKASGSPTLKRKPEDNANDDQTAKKTKSDE</sequence>
<dbReference type="InterPro" id="IPR014886">
    <property type="entry name" value="La_xRRM"/>
</dbReference>
<evidence type="ECO:0000256" key="3">
    <source>
        <dbReference type="ARBA" id="ARBA00023242"/>
    </source>
</evidence>
<dbReference type="PRINTS" id="PR00302">
    <property type="entry name" value="LUPUSLA"/>
</dbReference>
<accession>A0AAN9U0Q8</accession>
<feature type="compositionally biased region" description="Basic and acidic residues" evidence="6">
    <location>
        <begin position="355"/>
        <end position="379"/>
    </location>
</feature>
<feature type="domain" description="XRRM" evidence="9">
    <location>
        <begin position="232"/>
        <end position="358"/>
    </location>
</feature>
<dbReference type="GO" id="GO:0003723">
    <property type="term" value="F:RNA binding"/>
    <property type="evidence" value="ECO:0007669"/>
    <property type="project" value="UniProtKB-UniRule"/>
</dbReference>
<keyword evidence="3" id="KW-0539">Nucleus</keyword>
<feature type="compositionally biased region" description="Polar residues" evidence="6">
    <location>
        <begin position="383"/>
        <end position="393"/>
    </location>
</feature>
<dbReference type="Proteomes" id="UP001367676">
    <property type="component" value="Unassembled WGS sequence"/>
</dbReference>
<name>A0AAN9U0Q8_9HEMI</name>
<dbReference type="GO" id="GO:0005634">
    <property type="term" value="C:nucleus"/>
    <property type="evidence" value="ECO:0007669"/>
    <property type="project" value="UniProtKB-SubCell"/>
</dbReference>
<evidence type="ECO:0000256" key="5">
    <source>
        <dbReference type="SAM" id="Coils"/>
    </source>
</evidence>
<dbReference type="InterPro" id="IPR000504">
    <property type="entry name" value="RRM_dom"/>
</dbReference>
<keyword evidence="5" id="KW-0175">Coiled coil</keyword>
<dbReference type="GO" id="GO:1990904">
    <property type="term" value="C:ribonucleoprotein complex"/>
    <property type="evidence" value="ECO:0007669"/>
    <property type="project" value="UniProtKB-UniRule"/>
</dbReference>
<dbReference type="InterPro" id="IPR035979">
    <property type="entry name" value="RBD_domain_sf"/>
</dbReference>
<keyword evidence="11" id="KW-1185">Reference proteome</keyword>
<evidence type="ECO:0000313" key="10">
    <source>
        <dbReference type="EMBL" id="KAK7601748.1"/>
    </source>
</evidence>
<dbReference type="PROSITE" id="PS50961">
    <property type="entry name" value="HTH_LA"/>
    <property type="match status" value="1"/>
</dbReference>
<dbReference type="CDD" id="cd12291">
    <property type="entry name" value="RRM1_La"/>
    <property type="match status" value="1"/>
</dbReference>
<reference evidence="10 11" key="1">
    <citation type="submission" date="2024-03" db="EMBL/GenBank/DDBJ databases">
        <title>Adaptation during the transition from Ophiocordyceps entomopathogen to insect associate is accompanied by gene loss and intensified selection.</title>
        <authorList>
            <person name="Ward C.M."/>
            <person name="Onetto C.A."/>
            <person name="Borneman A.R."/>
        </authorList>
    </citation>
    <scope>NUCLEOTIDE SEQUENCE [LARGE SCALE GENOMIC DNA]</scope>
    <source>
        <strain evidence="10">AWRI1</strain>
        <tissue evidence="10">Single Adult Female</tissue>
    </source>
</reference>
<comment type="caution">
    <text evidence="10">The sequence shown here is derived from an EMBL/GenBank/DDBJ whole genome shotgun (WGS) entry which is preliminary data.</text>
</comment>
<dbReference type="AlphaFoldDB" id="A0AAN9U0Q8"/>
<dbReference type="InterPro" id="IPR036388">
    <property type="entry name" value="WH-like_DNA-bd_sf"/>
</dbReference>
<evidence type="ECO:0000313" key="11">
    <source>
        <dbReference type="Proteomes" id="UP001367676"/>
    </source>
</evidence>
<feature type="compositionally biased region" description="Basic residues" evidence="6">
    <location>
        <begin position="336"/>
        <end position="354"/>
    </location>
</feature>
<organism evidence="10 11">
    <name type="scientific">Parthenolecanium corni</name>
    <dbReference type="NCBI Taxonomy" id="536013"/>
    <lineage>
        <taxon>Eukaryota</taxon>
        <taxon>Metazoa</taxon>
        <taxon>Ecdysozoa</taxon>
        <taxon>Arthropoda</taxon>
        <taxon>Hexapoda</taxon>
        <taxon>Insecta</taxon>
        <taxon>Pterygota</taxon>
        <taxon>Neoptera</taxon>
        <taxon>Paraneoptera</taxon>
        <taxon>Hemiptera</taxon>
        <taxon>Sternorrhyncha</taxon>
        <taxon>Coccoidea</taxon>
        <taxon>Coccidae</taxon>
        <taxon>Parthenolecanium</taxon>
    </lineage>
</organism>
<dbReference type="Gene3D" id="1.10.10.10">
    <property type="entry name" value="Winged helix-like DNA-binding domain superfamily/Winged helix DNA-binding domain"/>
    <property type="match status" value="1"/>
</dbReference>
<dbReference type="SMART" id="SM00360">
    <property type="entry name" value="RRM"/>
    <property type="match status" value="1"/>
</dbReference>
<dbReference type="SMART" id="SM00715">
    <property type="entry name" value="LA"/>
    <property type="match status" value="1"/>
</dbReference>
<dbReference type="SUPFAM" id="SSF54928">
    <property type="entry name" value="RNA-binding domain, RBD"/>
    <property type="match status" value="1"/>
</dbReference>
<evidence type="ECO:0000259" key="7">
    <source>
        <dbReference type="PROSITE" id="PS50102"/>
    </source>
</evidence>
<dbReference type="PROSITE" id="PS50102">
    <property type="entry name" value="RRM"/>
    <property type="match status" value="1"/>
</dbReference>
<evidence type="ECO:0000256" key="2">
    <source>
        <dbReference type="ARBA" id="ARBA00022884"/>
    </source>
</evidence>
<proteinExistence type="predicted"/>
<dbReference type="PROSITE" id="PS51939">
    <property type="entry name" value="XRRM"/>
    <property type="match status" value="1"/>
</dbReference>
<evidence type="ECO:0000256" key="4">
    <source>
        <dbReference type="PROSITE-ProRule" id="PRU00332"/>
    </source>
</evidence>
<evidence type="ECO:0000259" key="8">
    <source>
        <dbReference type="PROSITE" id="PS50961"/>
    </source>
</evidence>
<evidence type="ECO:0000256" key="6">
    <source>
        <dbReference type="SAM" id="MobiDB-lite"/>
    </source>
</evidence>
<keyword evidence="2 4" id="KW-0694">RNA-binding</keyword>
<evidence type="ECO:0000256" key="1">
    <source>
        <dbReference type="ARBA" id="ARBA00004123"/>
    </source>
</evidence>
<evidence type="ECO:0000259" key="9">
    <source>
        <dbReference type="PROSITE" id="PS51939"/>
    </source>
</evidence>
<gene>
    <name evidence="10" type="ORF">V9T40_009189</name>
</gene>
<dbReference type="InterPro" id="IPR012677">
    <property type="entry name" value="Nucleotide-bd_a/b_plait_sf"/>
</dbReference>
<protein>
    <submittedName>
        <fullName evidence="10">Uncharacterized protein</fullName>
    </submittedName>
</protein>
<feature type="region of interest" description="Disordered" evidence="6">
    <location>
        <begin position="335"/>
        <end position="416"/>
    </location>
</feature>
<dbReference type="PANTHER" id="PTHR22792">
    <property type="entry name" value="LUPUS LA PROTEIN-RELATED"/>
    <property type="match status" value="1"/>
</dbReference>
<dbReference type="Gene3D" id="3.30.70.330">
    <property type="match status" value="2"/>
</dbReference>
<dbReference type="EMBL" id="JBBCAQ010000010">
    <property type="protein sequence ID" value="KAK7601748.1"/>
    <property type="molecule type" value="Genomic_DNA"/>
</dbReference>
<feature type="compositionally biased region" description="Basic and acidic residues" evidence="6">
    <location>
        <begin position="397"/>
        <end position="416"/>
    </location>
</feature>
<dbReference type="InterPro" id="IPR002344">
    <property type="entry name" value="Lupus_La"/>
</dbReference>
<dbReference type="Pfam" id="PF05383">
    <property type="entry name" value="La"/>
    <property type="match status" value="1"/>
</dbReference>
<feature type="coiled-coil region" evidence="5">
    <location>
        <begin position="197"/>
        <end position="231"/>
    </location>
</feature>
<dbReference type="SUPFAM" id="SSF46785">
    <property type="entry name" value="Winged helix' DNA-binding domain"/>
    <property type="match status" value="1"/>
</dbReference>